<evidence type="ECO:0000313" key="3">
    <source>
        <dbReference type="EMBL" id="CAK8675836.1"/>
    </source>
</evidence>
<dbReference type="PANTHER" id="PTHR13802">
    <property type="entry name" value="MUCIN 4-RELATED"/>
    <property type="match status" value="1"/>
</dbReference>
<protein>
    <recommendedName>
        <fullName evidence="2">NIDO domain-containing protein</fullName>
    </recommendedName>
</protein>
<name>A0ABP0F7Y8_CLALP</name>
<evidence type="ECO:0000313" key="4">
    <source>
        <dbReference type="Proteomes" id="UP001642483"/>
    </source>
</evidence>
<dbReference type="Proteomes" id="UP001642483">
    <property type="component" value="Unassembled WGS sequence"/>
</dbReference>
<organism evidence="3 4">
    <name type="scientific">Clavelina lepadiformis</name>
    <name type="common">Light-bulb sea squirt</name>
    <name type="synonym">Ascidia lepadiformis</name>
    <dbReference type="NCBI Taxonomy" id="159417"/>
    <lineage>
        <taxon>Eukaryota</taxon>
        <taxon>Metazoa</taxon>
        <taxon>Chordata</taxon>
        <taxon>Tunicata</taxon>
        <taxon>Ascidiacea</taxon>
        <taxon>Aplousobranchia</taxon>
        <taxon>Clavelinidae</taxon>
        <taxon>Clavelina</taxon>
    </lineage>
</organism>
<dbReference type="PANTHER" id="PTHR13802:SF60">
    <property type="entry name" value="PROTEIN CBG06057"/>
    <property type="match status" value="1"/>
</dbReference>
<feature type="domain" description="NIDO" evidence="2">
    <location>
        <begin position="95"/>
        <end position="243"/>
    </location>
</feature>
<accession>A0ABP0F7Y8</accession>
<gene>
    <name evidence="3" type="ORF">CVLEPA_LOCUS5370</name>
</gene>
<dbReference type="SMART" id="SM00539">
    <property type="entry name" value="NIDO"/>
    <property type="match status" value="1"/>
</dbReference>
<keyword evidence="1" id="KW-0732">Signal</keyword>
<dbReference type="InterPro" id="IPR003886">
    <property type="entry name" value="NIDO_dom"/>
</dbReference>
<evidence type="ECO:0000259" key="2">
    <source>
        <dbReference type="SMART" id="SM00539"/>
    </source>
</evidence>
<keyword evidence="4" id="KW-1185">Reference proteome</keyword>
<sequence length="351" mass="39494">MRNLFIFFLTINALLTCVYAQKLLPSGEEAGDTVLSPEDWERGYAVADLRRSITIYGRGSFDQIYINVVGAVSFGTSLHTSNLDLVRNDILIFAPFLIPVNNPNLNNGIISYRSITNTQEKNAVKTMFQANIADDDFTVVIGLVVTYDYTINLDGNIKRNNFQFVLASDGERTYIRFAYKYLQYAQTVDGSYAKVGQFALSEGAITCANEVEVSGTAEVANLWTQTNTGSRGNFYWRVDLPLECLSFTSDCGEVDQSPEDFNICPIGYFMETVTSNMWQFYRLYFCKAGKTLEGGMVSVKQKCEYDSDYYTFEWRTLGNSDSCSVTLKDFLPDFFSSSLANLATQMMLTQD</sequence>
<proteinExistence type="predicted"/>
<dbReference type="InterPro" id="IPR051495">
    <property type="entry name" value="Epithelial_Barrier/Signaling"/>
</dbReference>
<feature type="signal peptide" evidence="1">
    <location>
        <begin position="1"/>
        <end position="20"/>
    </location>
</feature>
<feature type="chain" id="PRO_5047003574" description="NIDO domain-containing protein" evidence="1">
    <location>
        <begin position="21"/>
        <end position="351"/>
    </location>
</feature>
<reference evidence="3 4" key="1">
    <citation type="submission" date="2024-02" db="EMBL/GenBank/DDBJ databases">
        <authorList>
            <person name="Daric V."/>
            <person name="Darras S."/>
        </authorList>
    </citation>
    <scope>NUCLEOTIDE SEQUENCE [LARGE SCALE GENOMIC DNA]</scope>
</reference>
<dbReference type="Pfam" id="PF06119">
    <property type="entry name" value="NIDO"/>
    <property type="match status" value="1"/>
</dbReference>
<dbReference type="EMBL" id="CAWYQH010000024">
    <property type="protein sequence ID" value="CAK8675836.1"/>
    <property type="molecule type" value="Genomic_DNA"/>
</dbReference>
<evidence type="ECO:0000256" key="1">
    <source>
        <dbReference type="SAM" id="SignalP"/>
    </source>
</evidence>
<comment type="caution">
    <text evidence="3">The sequence shown here is derived from an EMBL/GenBank/DDBJ whole genome shotgun (WGS) entry which is preliminary data.</text>
</comment>